<evidence type="ECO:0000256" key="2">
    <source>
        <dbReference type="SAM" id="MobiDB-lite"/>
    </source>
</evidence>
<keyword evidence="1" id="KW-0862">Zinc</keyword>
<keyword evidence="4" id="KW-0547">Nucleotide-binding</keyword>
<dbReference type="Gene3D" id="2.40.70.10">
    <property type="entry name" value="Acid Proteases"/>
    <property type="match status" value="1"/>
</dbReference>
<dbReference type="SUPFAM" id="SSF50630">
    <property type="entry name" value="Acid proteases"/>
    <property type="match status" value="1"/>
</dbReference>
<feature type="domain" description="CCHC-type" evidence="3">
    <location>
        <begin position="284"/>
        <end position="299"/>
    </location>
</feature>
<keyword evidence="4" id="KW-0347">Helicase</keyword>
<dbReference type="PROSITE" id="PS50158">
    <property type="entry name" value="ZF_CCHC"/>
    <property type="match status" value="1"/>
</dbReference>
<keyword evidence="4" id="KW-0378">Hydrolase</keyword>
<keyword evidence="4" id="KW-0067">ATP-binding</keyword>
<reference evidence="4" key="1">
    <citation type="submission" date="2018-04" db="EMBL/GenBank/DDBJ databases">
        <title>Transcriptome assembly of Sipha flava.</title>
        <authorList>
            <person name="Scully E.D."/>
            <person name="Geib S.M."/>
            <person name="Palmer N.A."/>
            <person name="Koch K."/>
            <person name="Bradshaw J."/>
            <person name="Heng-Moss T."/>
            <person name="Sarath G."/>
        </authorList>
    </citation>
    <scope>NUCLEOTIDE SEQUENCE</scope>
</reference>
<dbReference type="PANTHER" id="PTHR33223:SF6">
    <property type="entry name" value="CCHC-TYPE DOMAIN-CONTAINING PROTEIN"/>
    <property type="match status" value="1"/>
</dbReference>
<dbReference type="Pfam" id="PF00098">
    <property type="entry name" value="zf-CCHC"/>
    <property type="match status" value="1"/>
</dbReference>
<name>A0A2S2R9X9_9HEMI</name>
<dbReference type="EMBL" id="GGMS01017551">
    <property type="protein sequence ID" value="MBY86754.1"/>
    <property type="molecule type" value="Transcribed_RNA"/>
</dbReference>
<evidence type="ECO:0000259" key="3">
    <source>
        <dbReference type="PROSITE" id="PS50158"/>
    </source>
</evidence>
<dbReference type="InterPro" id="IPR036875">
    <property type="entry name" value="Znf_CCHC_sf"/>
</dbReference>
<dbReference type="InterPro" id="IPR021109">
    <property type="entry name" value="Peptidase_aspartic_dom_sf"/>
</dbReference>
<sequence>MSDKDNKEPRAPTYIELYNLVNSLRDEIVTLRQSSAAPNSSVSNTSVTNTDKPAASIDYRLLPDVSDSVSEFIGHETSTVADDWVTSVEGMASVNAWPERYCLQYMRSKMTGAARNWFISEQFNDWNIALQRFRSTFVTESRLTDKWHDLDNRIQNKDEPTVDYFYSKLALCKALSLPFSEVRDHLLEGLRSQEQSDWVASRTHSNVSELLADFRDWERRRDRRRLHFPSVPQQASARTNVRPAVPHAPATTTKVSDSKASTIESPAPVTNPKLSRPPGTVIQCYNCRGQGHISRDCPKPQRPKKCTNCASSEHRRAHCPLPSSRVNLAMRVDELAFTTSRNPFSKPVLINDRQFTGLIDTGCSSVLVRESAARTGGLVIQSRSTPLYTVGDVQLPRVNTVGEASADVTVDGVVASDHFILVVADCEIPVDVLIGRT</sequence>
<dbReference type="InterPro" id="IPR001878">
    <property type="entry name" value="Znf_CCHC"/>
</dbReference>
<feature type="region of interest" description="Disordered" evidence="2">
    <location>
        <begin position="231"/>
        <end position="275"/>
    </location>
</feature>
<gene>
    <name evidence="4" type="primary">glh-1</name>
    <name evidence="4" type="ORF">g.126240</name>
</gene>
<dbReference type="SMART" id="SM00343">
    <property type="entry name" value="ZnF_C2HC"/>
    <property type="match status" value="2"/>
</dbReference>
<dbReference type="PANTHER" id="PTHR33223">
    <property type="entry name" value="CCHC-TYPE DOMAIN-CONTAINING PROTEIN"/>
    <property type="match status" value="1"/>
</dbReference>
<dbReference type="Pfam" id="PF13650">
    <property type="entry name" value="Asp_protease_2"/>
    <property type="match status" value="1"/>
</dbReference>
<accession>A0A2S2R9X9</accession>
<dbReference type="SUPFAM" id="SSF57756">
    <property type="entry name" value="Retrovirus zinc finger-like domains"/>
    <property type="match status" value="1"/>
</dbReference>
<dbReference type="GO" id="GO:0008270">
    <property type="term" value="F:zinc ion binding"/>
    <property type="evidence" value="ECO:0007669"/>
    <property type="project" value="UniProtKB-KW"/>
</dbReference>
<dbReference type="OrthoDB" id="6628913at2759"/>
<organism evidence="4">
    <name type="scientific">Sipha flava</name>
    <name type="common">yellow sugarcane aphid</name>
    <dbReference type="NCBI Taxonomy" id="143950"/>
    <lineage>
        <taxon>Eukaryota</taxon>
        <taxon>Metazoa</taxon>
        <taxon>Ecdysozoa</taxon>
        <taxon>Arthropoda</taxon>
        <taxon>Hexapoda</taxon>
        <taxon>Insecta</taxon>
        <taxon>Pterygota</taxon>
        <taxon>Neoptera</taxon>
        <taxon>Paraneoptera</taxon>
        <taxon>Hemiptera</taxon>
        <taxon>Sternorrhyncha</taxon>
        <taxon>Aphidomorpha</taxon>
        <taxon>Aphidoidea</taxon>
        <taxon>Aphididae</taxon>
        <taxon>Sipha</taxon>
    </lineage>
</organism>
<dbReference type="Gene3D" id="4.10.60.10">
    <property type="entry name" value="Zinc finger, CCHC-type"/>
    <property type="match status" value="1"/>
</dbReference>
<evidence type="ECO:0000313" key="4">
    <source>
        <dbReference type="EMBL" id="MBY86754.1"/>
    </source>
</evidence>
<dbReference type="GO" id="GO:0004386">
    <property type="term" value="F:helicase activity"/>
    <property type="evidence" value="ECO:0007669"/>
    <property type="project" value="UniProtKB-KW"/>
</dbReference>
<feature type="compositionally biased region" description="Polar residues" evidence="2">
    <location>
        <begin position="250"/>
        <end position="264"/>
    </location>
</feature>
<protein>
    <submittedName>
        <fullName evidence="4">ATP-dependent RNA helicase glh-1</fullName>
    </submittedName>
</protein>
<dbReference type="AlphaFoldDB" id="A0A2S2R9X9"/>
<proteinExistence type="predicted"/>
<evidence type="ECO:0000256" key="1">
    <source>
        <dbReference type="PROSITE-ProRule" id="PRU00047"/>
    </source>
</evidence>
<keyword evidence="1" id="KW-0479">Metal-binding</keyword>
<dbReference type="GO" id="GO:0003676">
    <property type="term" value="F:nucleic acid binding"/>
    <property type="evidence" value="ECO:0007669"/>
    <property type="project" value="InterPro"/>
</dbReference>
<keyword evidence="1" id="KW-0863">Zinc-finger</keyword>